<dbReference type="AlphaFoldDB" id="A0A0R1V1D0"/>
<gene>
    <name evidence="3" type="ORF">FD50_GL000135</name>
</gene>
<dbReference type="Pfam" id="PF07859">
    <property type="entry name" value="Abhydrolase_3"/>
    <property type="match status" value="1"/>
</dbReference>
<keyword evidence="4" id="KW-1185">Reference proteome</keyword>
<dbReference type="PANTHER" id="PTHR48081">
    <property type="entry name" value="AB HYDROLASE SUPERFAMILY PROTEIN C4A8.06C"/>
    <property type="match status" value="1"/>
</dbReference>
<dbReference type="STRING" id="1423801.FD50_GL000135"/>
<dbReference type="GeneID" id="98307599"/>
<accession>A0A0R1V1D0</accession>
<dbReference type="InterPro" id="IPR013094">
    <property type="entry name" value="AB_hydrolase_3"/>
</dbReference>
<proteinExistence type="predicted"/>
<dbReference type="GO" id="GO:0016787">
    <property type="term" value="F:hydrolase activity"/>
    <property type="evidence" value="ECO:0007669"/>
    <property type="project" value="UniProtKB-KW"/>
</dbReference>
<evidence type="ECO:0000256" key="1">
    <source>
        <dbReference type="ARBA" id="ARBA00022801"/>
    </source>
</evidence>
<name>A0A0R1V1D0_9LACO</name>
<dbReference type="InterPro" id="IPR029058">
    <property type="entry name" value="AB_hydrolase_fold"/>
</dbReference>
<comment type="caution">
    <text evidence="3">The sequence shown here is derived from an EMBL/GenBank/DDBJ whole genome shotgun (WGS) entry which is preliminary data.</text>
</comment>
<dbReference type="PANTHER" id="PTHR48081:SF8">
    <property type="entry name" value="ALPHA_BETA HYDROLASE FOLD-3 DOMAIN-CONTAINING PROTEIN-RELATED"/>
    <property type="match status" value="1"/>
</dbReference>
<dbReference type="RefSeq" id="WP_054756327.1">
    <property type="nucleotide sequence ID" value="NZ_AZFQ01000026.1"/>
</dbReference>
<keyword evidence="1 3" id="KW-0378">Hydrolase</keyword>
<reference evidence="3 4" key="1">
    <citation type="journal article" date="2015" name="Genome Announc.">
        <title>Expanding the biotechnology potential of lactobacilli through comparative genomics of 213 strains and associated genera.</title>
        <authorList>
            <person name="Sun Z."/>
            <person name="Harris H.M."/>
            <person name="McCann A."/>
            <person name="Guo C."/>
            <person name="Argimon S."/>
            <person name="Zhang W."/>
            <person name="Yang X."/>
            <person name="Jeffery I.B."/>
            <person name="Cooney J.C."/>
            <person name="Kagawa T.F."/>
            <person name="Liu W."/>
            <person name="Song Y."/>
            <person name="Salvetti E."/>
            <person name="Wrobel A."/>
            <person name="Rasinkangas P."/>
            <person name="Parkhill J."/>
            <person name="Rea M.C."/>
            <person name="O'Sullivan O."/>
            <person name="Ritari J."/>
            <person name="Douillard F.P."/>
            <person name="Paul Ross R."/>
            <person name="Yang R."/>
            <person name="Briner A.E."/>
            <person name="Felis G.E."/>
            <person name="de Vos W.M."/>
            <person name="Barrangou R."/>
            <person name="Klaenhammer T.R."/>
            <person name="Caufield P.W."/>
            <person name="Cui Y."/>
            <person name="Zhang H."/>
            <person name="O'Toole P.W."/>
        </authorList>
    </citation>
    <scope>NUCLEOTIDE SEQUENCE [LARGE SCALE GENOMIC DNA]</scope>
    <source>
        <strain evidence="3 4">DSM 16230</strain>
    </source>
</reference>
<protein>
    <submittedName>
        <fullName evidence="3">Alpha beta hydrolase fold family protein</fullName>
    </submittedName>
</protein>
<dbReference type="SUPFAM" id="SSF53474">
    <property type="entry name" value="alpha/beta-Hydrolases"/>
    <property type="match status" value="1"/>
</dbReference>
<dbReference type="OrthoDB" id="9815425at2"/>
<sequence>MQLISLEKEAKQICKQHNNSFVPTTFGVKVVRERFELEQRAVVYLHDVRYQDVTVAVPTKLGGKVPVRILYPKDLKEDEKLPVLFYVHGGQFISGNVKTHDKLIRELVSRARVAAVFVSYSLAPEVKAPVQLNQLQVVFEKLPELAKTYPFDLSRLLVGGDDVGGTFALALALMHPNSIELPRIYKMVLFCPVTNANFDTNSYHQFAGGYDLTREQMKWSWQQYLGQVQDKATFLYSPLRATFEQLRQLPETLIITAEADVVRDEGEAFARKMRDAGGNVSQIRFQGTIHDFVVKNALDETNACRLAMNVAVGWIRRKAALK</sequence>
<evidence type="ECO:0000313" key="4">
    <source>
        <dbReference type="Proteomes" id="UP000051166"/>
    </source>
</evidence>
<dbReference type="Gene3D" id="3.40.50.1820">
    <property type="entry name" value="alpha/beta hydrolase"/>
    <property type="match status" value="1"/>
</dbReference>
<evidence type="ECO:0000313" key="3">
    <source>
        <dbReference type="EMBL" id="KRL99439.1"/>
    </source>
</evidence>
<feature type="domain" description="Alpha/beta hydrolase fold-3" evidence="2">
    <location>
        <begin position="84"/>
        <end position="293"/>
    </location>
</feature>
<dbReference type="EMBL" id="AZFQ01000026">
    <property type="protein sequence ID" value="KRL99439.1"/>
    <property type="molecule type" value="Genomic_DNA"/>
</dbReference>
<evidence type="ECO:0000259" key="2">
    <source>
        <dbReference type="Pfam" id="PF07859"/>
    </source>
</evidence>
<organism evidence="3 4">
    <name type="scientific">Liquorilactobacillus satsumensis DSM 16230 = JCM 12392</name>
    <dbReference type="NCBI Taxonomy" id="1423801"/>
    <lineage>
        <taxon>Bacteria</taxon>
        <taxon>Bacillati</taxon>
        <taxon>Bacillota</taxon>
        <taxon>Bacilli</taxon>
        <taxon>Lactobacillales</taxon>
        <taxon>Lactobacillaceae</taxon>
        <taxon>Liquorilactobacillus</taxon>
    </lineage>
</organism>
<dbReference type="Proteomes" id="UP000051166">
    <property type="component" value="Unassembled WGS sequence"/>
</dbReference>
<dbReference type="PATRIC" id="fig|1423801.4.peg.136"/>
<dbReference type="InterPro" id="IPR050300">
    <property type="entry name" value="GDXG_lipolytic_enzyme"/>
</dbReference>